<feature type="domain" description="Nucleoside phosphorylase" evidence="6">
    <location>
        <begin position="2"/>
        <end position="225"/>
    </location>
</feature>
<dbReference type="UniPathway" id="UPA00904">
    <property type="reaction ID" value="UER00871"/>
</dbReference>
<evidence type="ECO:0000256" key="1">
    <source>
        <dbReference type="ARBA" id="ARBA00004945"/>
    </source>
</evidence>
<evidence type="ECO:0000259" key="6">
    <source>
        <dbReference type="Pfam" id="PF01048"/>
    </source>
</evidence>
<dbReference type="GO" id="GO:0005829">
    <property type="term" value="C:cytosol"/>
    <property type="evidence" value="ECO:0007669"/>
    <property type="project" value="TreeGrafter"/>
</dbReference>
<dbReference type="GO" id="GO:0008782">
    <property type="term" value="F:adenosylhomocysteine nucleosidase activity"/>
    <property type="evidence" value="ECO:0007669"/>
    <property type="project" value="UniProtKB-EC"/>
</dbReference>
<dbReference type="EC" id="3.2.2.9" evidence="2"/>
<dbReference type="CDD" id="cd09008">
    <property type="entry name" value="MTAN"/>
    <property type="match status" value="1"/>
</dbReference>
<evidence type="ECO:0000256" key="4">
    <source>
        <dbReference type="ARBA" id="ARBA00022801"/>
    </source>
</evidence>
<dbReference type="NCBIfam" id="NF004079">
    <property type="entry name" value="PRK05584.1"/>
    <property type="match status" value="1"/>
</dbReference>
<dbReference type="OrthoDB" id="9792278at2"/>
<gene>
    <name evidence="7" type="ORF">D9V70_01080</name>
</gene>
<dbReference type="Gene3D" id="3.40.50.1580">
    <property type="entry name" value="Nucleoside phosphorylase domain"/>
    <property type="match status" value="1"/>
</dbReference>
<keyword evidence="7" id="KW-0326">Glycosidase</keyword>
<keyword evidence="5" id="KW-0486">Methionine biosynthesis</keyword>
<sequence>MKIGIIGAIKQEIKTLKKIICPYKTIIGKYNIYIGTFKNNNIFLITSGIGKVSASIACMILINLYKIDVIMNTGSAGSLLLSLKIGDVVIPEKVSYYDVDLINFGYTRGQIPKYPKEFLIHEKIKIFLETITKQYQLKFKTGLMISGDSFIHGSLSIKKLKNQFPTAIAVEMESAAIAQVCYQFNIPFIIIKSISDLSDKNATLNFEQNIDFASFQSSNIVKKILENITNI</sequence>
<dbReference type="SUPFAM" id="SSF53167">
    <property type="entry name" value="Purine and uridine phosphorylases"/>
    <property type="match status" value="1"/>
</dbReference>
<dbReference type="EMBL" id="CP034870">
    <property type="protein sequence ID" value="QCI22439.1"/>
    <property type="molecule type" value="Genomic_DNA"/>
</dbReference>
<proteinExistence type="predicted"/>
<protein>
    <recommendedName>
        <fullName evidence="2">adenosylhomocysteine nucleosidase</fullName>
        <ecNumber evidence="2">3.2.2.9</ecNumber>
    </recommendedName>
</protein>
<keyword evidence="4 7" id="KW-0378">Hydrolase</keyword>
<evidence type="ECO:0000313" key="8">
    <source>
        <dbReference type="Proteomes" id="UP000298564"/>
    </source>
</evidence>
<evidence type="ECO:0000256" key="5">
    <source>
        <dbReference type="ARBA" id="ARBA00023167"/>
    </source>
</evidence>
<dbReference type="NCBIfam" id="TIGR01704">
    <property type="entry name" value="MTA_SAH-Nsdase"/>
    <property type="match status" value="1"/>
</dbReference>
<comment type="pathway">
    <text evidence="1">Amino-acid biosynthesis; L-methionine biosynthesis via salvage pathway; S-methyl-5-thio-alpha-D-ribose 1-phosphate from S-methyl-5'-thioadenosine (hydrolase route): step 1/2.</text>
</comment>
<dbReference type="GO" id="GO:0008930">
    <property type="term" value="F:methylthioadenosine nucleosidase activity"/>
    <property type="evidence" value="ECO:0007669"/>
    <property type="project" value="InterPro"/>
</dbReference>
<dbReference type="RefSeq" id="WP_158356279.1">
    <property type="nucleotide sequence ID" value="NZ_CP034870.1"/>
</dbReference>
<dbReference type="GO" id="GO:0019284">
    <property type="term" value="P:L-methionine salvage from S-adenosylmethionine"/>
    <property type="evidence" value="ECO:0007669"/>
    <property type="project" value="TreeGrafter"/>
</dbReference>
<dbReference type="PANTHER" id="PTHR46832:SF1">
    <property type="entry name" value="5'-METHYLTHIOADENOSINE_S-ADENOSYLHOMOCYSTEINE NUCLEOSIDASE"/>
    <property type="match status" value="1"/>
</dbReference>
<reference evidence="7 8" key="1">
    <citation type="submission" date="2018-12" db="EMBL/GenBank/DDBJ databases">
        <authorList>
            <person name="Chong R.A."/>
        </authorList>
    </citation>
    <scope>NUCLEOTIDE SEQUENCE [LARGE SCALE GENOMIC DNA]</scope>
    <source>
        <strain evidence="7 8">Lps</strain>
    </source>
</reference>
<dbReference type="PANTHER" id="PTHR46832">
    <property type="entry name" value="5'-METHYLTHIOADENOSINE/S-ADENOSYLHOMOCYSTEINE NUCLEOSIDASE"/>
    <property type="match status" value="1"/>
</dbReference>
<evidence type="ECO:0000256" key="2">
    <source>
        <dbReference type="ARBA" id="ARBA00011974"/>
    </source>
</evidence>
<dbReference type="GO" id="GO:0009164">
    <property type="term" value="P:nucleoside catabolic process"/>
    <property type="evidence" value="ECO:0007669"/>
    <property type="project" value="InterPro"/>
</dbReference>
<dbReference type="Pfam" id="PF01048">
    <property type="entry name" value="PNP_UDP_1"/>
    <property type="match status" value="1"/>
</dbReference>
<evidence type="ECO:0000256" key="3">
    <source>
        <dbReference type="ARBA" id="ARBA00022605"/>
    </source>
</evidence>
<reference evidence="7 8" key="2">
    <citation type="submission" date="2019-05" db="EMBL/GenBank/DDBJ databases">
        <title>Genome evolution of the obligate endosymbiont Buchnera aphidicola.</title>
        <authorList>
            <person name="Moran N.A."/>
        </authorList>
    </citation>
    <scope>NUCLEOTIDE SEQUENCE [LARGE SCALE GENOMIC DNA]</scope>
    <source>
        <strain evidence="7 8">Lps</strain>
    </source>
</reference>
<dbReference type="InterPro" id="IPR010049">
    <property type="entry name" value="MTA_SAH_Nsdase"/>
</dbReference>
<keyword evidence="3" id="KW-0028">Amino-acid biosynthesis</keyword>
<name>A0A4D6Y144_9GAMM</name>
<accession>A0A4D6Y144</accession>
<evidence type="ECO:0000313" key="7">
    <source>
        <dbReference type="EMBL" id="QCI22439.1"/>
    </source>
</evidence>
<dbReference type="InterPro" id="IPR035994">
    <property type="entry name" value="Nucleoside_phosphorylase_sf"/>
</dbReference>
<dbReference type="AlphaFoldDB" id="A0A4D6Y144"/>
<dbReference type="Proteomes" id="UP000298564">
    <property type="component" value="Chromosome"/>
</dbReference>
<dbReference type="InterPro" id="IPR000845">
    <property type="entry name" value="Nucleoside_phosphorylase_d"/>
</dbReference>
<organism evidence="7 8">
    <name type="scientific">Buchnera aphidicola</name>
    <name type="common">Lipaphis pseudobrassicae</name>
    <dbReference type="NCBI Taxonomy" id="1258543"/>
    <lineage>
        <taxon>Bacteria</taxon>
        <taxon>Pseudomonadati</taxon>
        <taxon>Pseudomonadota</taxon>
        <taxon>Gammaproteobacteria</taxon>
        <taxon>Enterobacterales</taxon>
        <taxon>Erwiniaceae</taxon>
        <taxon>Buchnera</taxon>
    </lineage>
</organism>
<dbReference type="GO" id="GO:0019509">
    <property type="term" value="P:L-methionine salvage from methylthioadenosine"/>
    <property type="evidence" value="ECO:0007669"/>
    <property type="project" value="UniProtKB-UniPathway"/>
</dbReference>